<evidence type="ECO:0000256" key="4">
    <source>
        <dbReference type="SAM" id="MobiDB-lite"/>
    </source>
</evidence>
<dbReference type="InterPro" id="IPR050492">
    <property type="entry name" value="Bact_metal-bind_prot9"/>
</dbReference>
<dbReference type="RefSeq" id="WP_212534384.1">
    <property type="nucleotide sequence ID" value="NZ_JAGSOG010000891.1"/>
</dbReference>
<dbReference type="GO" id="GO:0030001">
    <property type="term" value="P:metal ion transport"/>
    <property type="evidence" value="ECO:0007669"/>
    <property type="project" value="InterPro"/>
</dbReference>
<dbReference type="InterPro" id="IPR006127">
    <property type="entry name" value="ZnuA-like"/>
</dbReference>
<feature type="non-terminal residue" evidence="5">
    <location>
        <position position="1"/>
    </location>
</feature>
<feature type="non-terminal residue" evidence="5">
    <location>
        <position position="129"/>
    </location>
</feature>
<evidence type="ECO:0000256" key="3">
    <source>
        <dbReference type="ARBA" id="ARBA00022729"/>
    </source>
</evidence>
<evidence type="ECO:0000256" key="1">
    <source>
        <dbReference type="ARBA" id="ARBA00011028"/>
    </source>
</evidence>
<dbReference type="PANTHER" id="PTHR42953:SF3">
    <property type="entry name" value="HIGH-AFFINITY ZINC UPTAKE SYSTEM PROTEIN ZNUA"/>
    <property type="match status" value="1"/>
</dbReference>
<evidence type="ECO:0000313" key="6">
    <source>
        <dbReference type="Proteomes" id="UP000675781"/>
    </source>
</evidence>
<dbReference type="AlphaFoldDB" id="A0A941EY17"/>
<proteinExistence type="inferred from homology"/>
<keyword evidence="6" id="KW-1185">Reference proteome</keyword>
<dbReference type="Pfam" id="PF01297">
    <property type="entry name" value="ZnuA"/>
    <property type="match status" value="1"/>
</dbReference>
<gene>
    <name evidence="5" type="ORF">KDL01_42725</name>
</gene>
<evidence type="ECO:0000256" key="2">
    <source>
        <dbReference type="ARBA" id="ARBA00022448"/>
    </source>
</evidence>
<dbReference type="EMBL" id="JAGSOG010000891">
    <property type="protein sequence ID" value="MBR7840025.1"/>
    <property type="molecule type" value="Genomic_DNA"/>
</dbReference>
<feature type="compositionally biased region" description="Basic and acidic residues" evidence="4">
    <location>
        <begin position="13"/>
        <end position="27"/>
    </location>
</feature>
<protein>
    <submittedName>
        <fullName evidence="5">Zinc ABC transporter substrate-binding protein</fullName>
    </submittedName>
</protein>
<name>A0A941EY17_9ACTN</name>
<accession>A0A941EY17</accession>
<evidence type="ECO:0000313" key="5">
    <source>
        <dbReference type="EMBL" id="MBR7840025.1"/>
    </source>
</evidence>
<dbReference type="Proteomes" id="UP000675781">
    <property type="component" value="Unassembled WGS sequence"/>
</dbReference>
<dbReference type="SUPFAM" id="SSF53807">
    <property type="entry name" value="Helical backbone' metal receptor"/>
    <property type="match status" value="1"/>
</dbReference>
<dbReference type="GO" id="GO:0046872">
    <property type="term" value="F:metal ion binding"/>
    <property type="evidence" value="ECO:0007669"/>
    <property type="project" value="InterPro"/>
</dbReference>
<comment type="similarity">
    <text evidence="1">Belongs to the bacterial solute-binding protein 9 family.</text>
</comment>
<keyword evidence="3" id="KW-0732">Signal</keyword>
<sequence>EGMLLLPGGEEEHEGHDHSGDGHSHAYDPHVWLSPERAITLVENIRDSLVAKYPEKKDAFETNAAAYIEKLDALDAKYSETLSAAKQKYFVTQHTAFAYLALDYGLKQVSITGVAADEDPTPSRLAELT</sequence>
<reference evidence="5" key="1">
    <citation type="submission" date="2021-04" db="EMBL/GenBank/DDBJ databases">
        <title>Genome based classification of Actinospica acidithermotolerans sp. nov., an actinobacterium isolated from an Indonesian hot spring.</title>
        <authorList>
            <person name="Kusuma A.B."/>
            <person name="Putra K.E."/>
            <person name="Nafisah S."/>
            <person name="Loh J."/>
            <person name="Nouioui I."/>
            <person name="Goodfellow M."/>
        </authorList>
    </citation>
    <scope>NUCLEOTIDE SEQUENCE</scope>
    <source>
        <strain evidence="5">CSCA 57</strain>
    </source>
</reference>
<dbReference type="PANTHER" id="PTHR42953">
    <property type="entry name" value="HIGH-AFFINITY ZINC UPTAKE SYSTEM PROTEIN ZNUA-RELATED"/>
    <property type="match status" value="1"/>
</dbReference>
<organism evidence="5 6">
    <name type="scientific">Actinospica durhamensis</name>
    <dbReference type="NCBI Taxonomy" id="1508375"/>
    <lineage>
        <taxon>Bacteria</taxon>
        <taxon>Bacillati</taxon>
        <taxon>Actinomycetota</taxon>
        <taxon>Actinomycetes</taxon>
        <taxon>Catenulisporales</taxon>
        <taxon>Actinospicaceae</taxon>
        <taxon>Actinospica</taxon>
    </lineage>
</organism>
<keyword evidence="2" id="KW-0813">Transport</keyword>
<dbReference type="Gene3D" id="3.40.50.1980">
    <property type="entry name" value="Nitrogenase molybdenum iron protein domain"/>
    <property type="match status" value="2"/>
</dbReference>
<feature type="region of interest" description="Disordered" evidence="4">
    <location>
        <begin position="1"/>
        <end position="27"/>
    </location>
</feature>
<comment type="caution">
    <text evidence="5">The sequence shown here is derived from an EMBL/GenBank/DDBJ whole genome shotgun (WGS) entry which is preliminary data.</text>
</comment>